<proteinExistence type="predicted"/>
<dbReference type="GO" id="GO:0080030">
    <property type="term" value="F:methyl indole-3-acetate esterase activity"/>
    <property type="evidence" value="ECO:0007669"/>
    <property type="project" value="TreeGrafter"/>
</dbReference>
<dbReference type="GO" id="GO:0080031">
    <property type="term" value="F:methyl salicylate esterase activity"/>
    <property type="evidence" value="ECO:0007669"/>
    <property type="project" value="TreeGrafter"/>
</dbReference>
<feature type="domain" description="AB hydrolase-1" evidence="1">
    <location>
        <begin position="5"/>
        <end position="231"/>
    </location>
</feature>
<dbReference type="SUPFAM" id="SSF53474">
    <property type="entry name" value="alpha/beta-Hydrolases"/>
    <property type="match status" value="1"/>
</dbReference>
<dbReference type="InterPro" id="IPR045889">
    <property type="entry name" value="MES/HNL"/>
</dbReference>
<dbReference type="RefSeq" id="WP_072792343.1">
    <property type="nucleotide sequence ID" value="NZ_FQWM01000002.1"/>
</dbReference>
<dbReference type="PANTHER" id="PTHR10992">
    <property type="entry name" value="METHYLESTERASE FAMILY MEMBER"/>
    <property type="match status" value="1"/>
</dbReference>
<dbReference type="OrthoDB" id="9814966at2"/>
<dbReference type="Proteomes" id="UP000184211">
    <property type="component" value="Unassembled WGS sequence"/>
</dbReference>
<reference evidence="3" key="1">
    <citation type="submission" date="2016-11" db="EMBL/GenBank/DDBJ databases">
        <authorList>
            <person name="Varghese N."/>
            <person name="Submissions S."/>
        </authorList>
    </citation>
    <scope>NUCLEOTIDE SEQUENCE [LARGE SCALE GENOMIC DNA]</scope>
    <source>
        <strain evidence="3">DSM 28223</strain>
    </source>
</reference>
<dbReference type="AlphaFoldDB" id="A0A1M5NWJ4"/>
<gene>
    <name evidence="2" type="ORF">SAMN04488044_1641</name>
</gene>
<keyword evidence="3" id="KW-1185">Reference proteome</keyword>
<evidence type="ECO:0000313" key="3">
    <source>
        <dbReference type="Proteomes" id="UP000184211"/>
    </source>
</evidence>
<sequence length="239" mass="27134">MTHYLLIHGSWHGAWCWFKVAPQLKSLGHSVDVPDLLGRGNCKRATQLISLKAMVREIGRTLCKDRKTTIVVHSRYGILASALSEMFPDQIERVVYLASYMIPNQARAARYFRADKASLLTPYVTISKAGFWDELHPDIYREGLYHDCSEEDVTLASSLLCREPLRPALSKLVLSEDRYGSVPRAYIRLTEDRAVTRQVQDRCIGEVGVDRVESIHASHSAYFSRPTELVEKILSVCRP</sequence>
<evidence type="ECO:0000259" key="1">
    <source>
        <dbReference type="Pfam" id="PF12697"/>
    </source>
</evidence>
<organism evidence="2 3">
    <name type="scientific">Cognatishimia maritima</name>
    <dbReference type="NCBI Taxonomy" id="870908"/>
    <lineage>
        <taxon>Bacteria</taxon>
        <taxon>Pseudomonadati</taxon>
        <taxon>Pseudomonadota</taxon>
        <taxon>Alphaproteobacteria</taxon>
        <taxon>Rhodobacterales</taxon>
        <taxon>Paracoccaceae</taxon>
        <taxon>Cognatishimia</taxon>
    </lineage>
</organism>
<evidence type="ECO:0000313" key="2">
    <source>
        <dbReference type="EMBL" id="SHG93529.1"/>
    </source>
</evidence>
<dbReference type="STRING" id="870908.SAMN04488044_1641"/>
<dbReference type="InterPro" id="IPR000073">
    <property type="entry name" value="AB_hydrolase_1"/>
</dbReference>
<dbReference type="Pfam" id="PF12697">
    <property type="entry name" value="Abhydrolase_6"/>
    <property type="match status" value="1"/>
</dbReference>
<dbReference type="PANTHER" id="PTHR10992:SF872">
    <property type="entry name" value="METHYLESTERASE 11, CHLOROPLASTIC-RELATED"/>
    <property type="match status" value="1"/>
</dbReference>
<dbReference type="GO" id="GO:0009694">
    <property type="term" value="P:jasmonic acid metabolic process"/>
    <property type="evidence" value="ECO:0007669"/>
    <property type="project" value="TreeGrafter"/>
</dbReference>
<dbReference type="GO" id="GO:0080032">
    <property type="term" value="F:methyl jasmonate esterase activity"/>
    <property type="evidence" value="ECO:0007669"/>
    <property type="project" value="TreeGrafter"/>
</dbReference>
<dbReference type="InterPro" id="IPR029058">
    <property type="entry name" value="AB_hydrolase_fold"/>
</dbReference>
<name>A0A1M5NWJ4_9RHOB</name>
<dbReference type="Gene3D" id="3.40.50.1820">
    <property type="entry name" value="alpha/beta hydrolase"/>
    <property type="match status" value="1"/>
</dbReference>
<dbReference type="GO" id="GO:0009696">
    <property type="term" value="P:salicylic acid metabolic process"/>
    <property type="evidence" value="ECO:0007669"/>
    <property type="project" value="TreeGrafter"/>
</dbReference>
<protein>
    <submittedName>
        <fullName evidence="2">Pimeloyl-ACP methyl ester carboxylesterase</fullName>
    </submittedName>
</protein>
<accession>A0A1M5NWJ4</accession>
<dbReference type="EMBL" id="FQWM01000002">
    <property type="protein sequence ID" value="SHG93529.1"/>
    <property type="molecule type" value="Genomic_DNA"/>
</dbReference>